<dbReference type="Gene3D" id="2.160.20.10">
    <property type="entry name" value="Single-stranded right-handed beta-helix, Pectin lyase-like"/>
    <property type="match status" value="2"/>
</dbReference>
<organism evidence="10 11">
    <name type="scientific">Ananas comosus</name>
    <name type="common">Pineapple</name>
    <name type="synonym">Ananas ananas</name>
    <dbReference type="NCBI Taxonomy" id="4615"/>
    <lineage>
        <taxon>Eukaryota</taxon>
        <taxon>Viridiplantae</taxon>
        <taxon>Streptophyta</taxon>
        <taxon>Embryophyta</taxon>
        <taxon>Tracheophyta</taxon>
        <taxon>Spermatophyta</taxon>
        <taxon>Magnoliopsida</taxon>
        <taxon>Liliopsida</taxon>
        <taxon>Poales</taxon>
        <taxon>Bromeliaceae</taxon>
        <taxon>Bromelioideae</taxon>
        <taxon>Ananas</taxon>
    </lineage>
</organism>
<dbReference type="EMBL" id="LSRQ01007332">
    <property type="protein sequence ID" value="OAY65041.1"/>
    <property type="molecule type" value="Genomic_DNA"/>
</dbReference>
<keyword evidence="5 9" id="KW-0378">Hydrolase</keyword>
<evidence type="ECO:0000256" key="4">
    <source>
        <dbReference type="ARBA" id="ARBA00022525"/>
    </source>
</evidence>
<dbReference type="GO" id="GO:0071555">
    <property type="term" value="P:cell wall organization"/>
    <property type="evidence" value="ECO:0007669"/>
    <property type="project" value="UniProtKB-KW"/>
</dbReference>
<evidence type="ECO:0000313" key="11">
    <source>
        <dbReference type="Proteomes" id="UP000092600"/>
    </source>
</evidence>
<evidence type="ECO:0000256" key="1">
    <source>
        <dbReference type="ARBA" id="ARBA00004191"/>
    </source>
</evidence>
<name>A0A199UK08_ANACO</name>
<comment type="similarity">
    <text evidence="2 9">Belongs to the glycosyl hydrolase 28 family.</text>
</comment>
<feature type="active site" evidence="8">
    <location>
        <position position="140"/>
    </location>
</feature>
<dbReference type="AlphaFoldDB" id="A0A199UK08"/>
<dbReference type="InterPro" id="IPR000743">
    <property type="entry name" value="Glyco_hydro_28"/>
</dbReference>
<evidence type="ECO:0000256" key="9">
    <source>
        <dbReference type="RuleBase" id="RU361169"/>
    </source>
</evidence>
<dbReference type="InterPro" id="IPR012334">
    <property type="entry name" value="Pectin_lyas_fold"/>
</dbReference>
<evidence type="ECO:0000313" key="10">
    <source>
        <dbReference type="EMBL" id="OAY65041.1"/>
    </source>
</evidence>
<dbReference type="PROSITE" id="PS00502">
    <property type="entry name" value="POLYGALACTURONASE"/>
    <property type="match status" value="1"/>
</dbReference>
<proteinExistence type="inferred from homology"/>
<evidence type="ECO:0000256" key="3">
    <source>
        <dbReference type="ARBA" id="ARBA00022512"/>
    </source>
</evidence>
<dbReference type="GO" id="GO:0004650">
    <property type="term" value="F:polygalacturonase activity"/>
    <property type="evidence" value="ECO:0007669"/>
    <property type="project" value="InterPro"/>
</dbReference>
<comment type="subcellular location">
    <subcellularLocation>
        <location evidence="1">Secreted</location>
        <location evidence="1">Cell wall</location>
    </subcellularLocation>
</comment>
<evidence type="ECO:0000256" key="8">
    <source>
        <dbReference type="PROSITE-ProRule" id="PRU10052"/>
    </source>
</evidence>
<reference evidence="10 11" key="1">
    <citation type="journal article" date="2016" name="DNA Res.">
        <title>The draft genome of MD-2 pineapple using hybrid error correction of long reads.</title>
        <authorList>
            <person name="Redwan R.M."/>
            <person name="Saidin A."/>
            <person name="Kumar S.V."/>
        </authorList>
    </citation>
    <scope>NUCLEOTIDE SEQUENCE [LARGE SCALE GENOMIC DNA]</scope>
    <source>
        <strain evidence="11">cv. MD2</strain>
        <tissue evidence="10">Leaf</tissue>
    </source>
</reference>
<dbReference type="Pfam" id="PF00295">
    <property type="entry name" value="Glyco_hydro_28"/>
    <property type="match status" value="1"/>
</dbReference>
<keyword evidence="7" id="KW-0961">Cell wall biogenesis/degradation</keyword>
<evidence type="ECO:0000256" key="5">
    <source>
        <dbReference type="ARBA" id="ARBA00022801"/>
    </source>
</evidence>
<dbReference type="InterPro" id="IPR011050">
    <property type="entry name" value="Pectin_lyase_fold/virulence"/>
</dbReference>
<accession>A0A199UK08</accession>
<evidence type="ECO:0000256" key="6">
    <source>
        <dbReference type="ARBA" id="ARBA00023295"/>
    </source>
</evidence>
<dbReference type="Proteomes" id="UP000092600">
    <property type="component" value="Unassembled WGS sequence"/>
</dbReference>
<keyword evidence="4" id="KW-0964">Secreted</keyword>
<protein>
    <submittedName>
        <fullName evidence="10">Putative polygalacturonase</fullName>
    </submittedName>
</protein>
<evidence type="ECO:0000256" key="7">
    <source>
        <dbReference type="ARBA" id="ARBA00023316"/>
    </source>
</evidence>
<evidence type="ECO:0000256" key="2">
    <source>
        <dbReference type="ARBA" id="ARBA00008834"/>
    </source>
</evidence>
<dbReference type="GO" id="GO:0005975">
    <property type="term" value="P:carbohydrate metabolic process"/>
    <property type="evidence" value="ECO:0007669"/>
    <property type="project" value="InterPro"/>
</dbReference>
<dbReference type="PANTHER" id="PTHR31375">
    <property type="match status" value="1"/>
</dbReference>
<comment type="caution">
    <text evidence="10">The sequence shown here is derived from an EMBL/GenBank/DDBJ whole genome shotgun (WGS) entry which is preliminary data.</text>
</comment>
<sequence>MTQIASLSSASYSYIEQAFLSAWNATCGTTTGLSTFIVPSDKIFLLKPLTFKGPCNSSYVDVQVRNHNIKNYSSVFAYSIAGTLIPPDTPSTWKGIDASLWLQFASVDGLTLSGSGDDCISVGDNTYNIVIQGIACGPGHGISVGSLGRGGSNVSVEEIHVSFAKLFNTTNGVRIKTWQGGTGYAKSISFDRINFNNVQNPIIIDQYYCDVRHRCANQTNAVQISNVTYSYLSGTSKTDVAISLNCSQSVACTGMHFKNVNITAASSGRDVQSFCINAHGDSKGDVHPDMACLSM</sequence>
<keyword evidence="3" id="KW-0134">Cell wall</keyword>
<dbReference type="SUPFAM" id="SSF51126">
    <property type="entry name" value="Pectin lyase-like"/>
    <property type="match status" value="1"/>
</dbReference>
<gene>
    <name evidence="10" type="ORF">ACMD2_09758</name>
</gene>
<keyword evidence="6 9" id="KW-0326">Glycosidase</keyword>
<dbReference type="STRING" id="4615.A0A199UK08"/>